<name>A0A316DHB8_9BACT</name>
<comment type="caution">
    <text evidence="1">The sequence shown here is derived from an EMBL/GenBank/DDBJ whole genome shotgun (WGS) entry which is preliminary data.</text>
</comment>
<keyword evidence="2" id="KW-1185">Reference proteome</keyword>
<protein>
    <submittedName>
        <fullName evidence="1">Uncharacterized protein</fullName>
    </submittedName>
</protein>
<dbReference type="Proteomes" id="UP000245489">
    <property type="component" value="Unassembled WGS sequence"/>
</dbReference>
<evidence type="ECO:0000313" key="1">
    <source>
        <dbReference type="EMBL" id="PWK17066.1"/>
    </source>
</evidence>
<organism evidence="1 2">
    <name type="scientific">Arcicella aurantiaca</name>
    <dbReference type="NCBI Taxonomy" id="591202"/>
    <lineage>
        <taxon>Bacteria</taxon>
        <taxon>Pseudomonadati</taxon>
        <taxon>Bacteroidota</taxon>
        <taxon>Cytophagia</taxon>
        <taxon>Cytophagales</taxon>
        <taxon>Flectobacillaceae</taxon>
        <taxon>Arcicella</taxon>
    </lineage>
</organism>
<sequence length="156" mass="18283">MRIIQKKSPACQNDFEAKRKNQIYCSSYCREDTNNGKLKAKYQHLQTLEKEQTINDQYKLKFKNAIRIIAVEYDENGQNEEITFEGKRFKKDIRSSRLLRPLGLSFCDVMTKQSNFRIAVYIPDEKAICITARSSSFSPNDEIVYRLISKQKKLTP</sequence>
<proteinExistence type="predicted"/>
<reference evidence="1 2" key="1">
    <citation type="submission" date="2018-05" db="EMBL/GenBank/DDBJ databases">
        <title>Genomic Encyclopedia of Archaeal and Bacterial Type Strains, Phase II (KMG-II): from individual species to whole genera.</title>
        <authorList>
            <person name="Goeker M."/>
        </authorList>
    </citation>
    <scope>NUCLEOTIDE SEQUENCE [LARGE SCALE GENOMIC DNA]</scope>
    <source>
        <strain evidence="1 2">DSM 22214</strain>
    </source>
</reference>
<dbReference type="RefSeq" id="WP_109745166.1">
    <property type="nucleotide sequence ID" value="NZ_QGGO01000038.1"/>
</dbReference>
<accession>A0A316DHB8</accession>
<evidence type="ECO:0000313" key="2">
    <source>
        <dbReference type="Proteomes" id="UP000245489"/>
    </source>
</evidence>
<dbReference type="AlphaFoldDB" id="A0A316DHB8"/>
<dbReference type="EMBL" id="QGGO01000038">
    <property type="protein sequence ID" value="PWK17066.1"/>
    <property type="molecule type" value="Genomic_DNA"/>
</dbReference>
<gene>
    <name evidence="1" type="ORF">LV89_04517</name>
</gene>